<feature type="domain" description="Carboxyltransferase" evidence="4">
    <location>
        <begin position="23"/>
        <end position="306"/>
    </location>
</feature>
<dbReference type="EMBL" id="CP014136">
    <property type="protein sequence ID" value="ATA22093.1"/>
    <property type="molecule type" value="Genomic_DNA"/>
</dbReference>
<dbReference type="NCBIfam" id="TIGR00724">
    <property type="entry name" value="urea_amlyse_rel"/>
    <property type="match status" value="1"/>
</dbReference>
<keyword evidence="3" id="KW-0067">ATP-binding</keyword>
<evidence type="ECO:0000259" key="4">
    <source>
        <dbReference type="SMART" id="SM00797"/>
    </source>
</evidence>
<dbReference type="InterPro" id="IPR052708">
    <property type="entry name" value="PxpC"/>
</dbReference>
<keyword evidence="2 5" id="KW-0378">Hydrolase</keyword>
<dbReference type="InterPro" id="IPR003778">
    <property type="entry name" value="CT_A_B"/>
</dbReference>
<evidence type="ECO:0000313" key="5">
    <source>
        <dbReference type="EMBL" id="ATA22093.1"/>
    </source>
</evidence>
<evidence type="ECO:0000256" key="3">
    <source>
        <dbReference type="ARBA" id="ARBA00022840"/>
    </source>
</evidence>
<keyword evidence="6" id="KW-1185">Reference proteome</keyword>
<dbReference type="GO" id="GO:0016787">
    <property type="term" value="F:hydrolase activity"/>
    <property type="evidence" value="ECO:0007669"/>
    <property type="project" value="UniProtKB-KW"/>
</dbReference>
<protein>
    <submittedName>
        <fullName evidence="5">Allophanate hydrolase</fullName>
    </submittedName>
</protein>
<dbReference type="SUPFAM" id="SSF50891">
    <property type="entry name" value="Cyclophilin-like"/>
    <property type="match status" value="1"/>
</dbReference>
<dbReference type="Gene3D" id="2.40.100.10">
    <property type="entry name" value="Cyclophilin-like"/>
    <property type="match status" value="1"/>
</dbReference>
<sequence>MIVIDRTTPLSSVQDLGRTGCLHYGVGTAGAMDPLALQLGNALLGNDLNAAAIEIPLFPFQVRFLADCRFAVTGHDGKVMLDDEPLPFWWCTQARKGQRLTLSASNKTTRAYLHLPGGVDVPQVLGSRSTQLRGEFGGYQGRGLQNGDRLNAAAPSQDGPVDFGIVPPLLAFGLNDAPERVIRVLPAAENNAFTEASRRAFWRQAWQITPQSNRYGYRLAGERLVANAPMEMRSHGIIPGVIQVPHNGQPIIQMRDAQPSGGYPKFGTVIDADMWLLGQIPVGSKVRFAEVTYQQAREAECQQQAYLHKVIEQIACYRRYAD</sequence>
<accession>A0A250B774</accession>
<keyword evidence="1" id="KW-0547">Nucleotide-binding</keyword>
<dbReference type="KEGG" id="gqu:AWC35_23680"/>
<dbReference type="AlphaFoldDB" id="A0A250B774"/>
<dbReference type="GO" id="GO:0005524">
    <property type="term" value="F:ATP binding"/>
    <property type="evidence" value="ECO:0007669"/>
    <property type="project" value="UniProtKB-KW"/>
</dbReference>
<dbReference type="RefSeq" id="WP_095848682.1">
    <property type="nucleotide sequence ID" value="NZ_CP014136.1"/>
</dbReference>
<evidence type="ECO:0000256" key="1">
    <source>
        <dbReference type="ARBA" id="ARBA00022741"/>
    </source>
</evidence>
<name>A0A250B774_9GAMM</name>
<reference evidence="5 6" key="1">
    <citation type="submission" date="2016-01" db="EMBL/GenBank/DDBJ databases">
        <authorList>
            <person name="Oliw E.H."/>
        </authorList>
    </citation>
    <scope>NUCLEOTIDE SEQUENCE [LARGE SCALE GENOMIC DNA]</scope>
    <source>
        <strain evidence="5 6">FRB97</strain>
    </source>
</reference>
<evidence type="ECO:0000313" key="6">
    <source>
        <dbReference type="Proteomes" id="UP000217182"/>
    </source>
</evidence>
<dbReference type="PANTHER" id="PTHR43309:SF3">
    <property type="entry name" value="5-OXOPROLINASE SUBUNIT C"/>
    <property type="match status" value="1"/>
</dbReference>
<dbReference type="InterPro" id="IPR029000">
    <property type="entry name" value="Cyclophilin-like_dom_sf"/>
</dbReference>
<organism evidence="5 6">
    <name type="scientific">Gibbsiella quercinecans</name>
    <dbReference type="NCBI Taxonomy" id="929813"/>
    <lineage>
        <taxon>Bacteria</taxon>
        <taxon>Pseudomonadati</taxon>
        <taxon>Pseudomonadota</taxon>
        <taxon>Gammaproteobacteria</taxon>
        <taxon>Enterobacterales</taxon>
        <taxon>Yersiniaceae</taxon>
        <taxon>Gibbsiella</taxon>
    </lineage>
</organism>
<dbReference type="Proteomes" id="UP000217182">
    <property type="component" value="Chromosome"/>
</dbReference>
<dbReference type="SMART" id="SM00797">
    <property type="entry name" value="AHS2"/>
    <property type="match status" value="1"/>
</dbReference>
<dbReference type="Pfam" id="PF02626">
    <property type="entry name" value="CT_A_B"/>
    <property type="match status" value="1"/>
</dbReference>
<proteinExistence type="predicted"/>
<evidence type="ECO:0000256" key="2">
    <source>
        <dbReference type="ARBA" id="ARBA00022801"/>
    </source>
</evidence>
<gene>
    <name evidence="5" type="ORF">AWC35_23680</name>
</gene>
<dbReference type="PANTHER" id="PTHR43309">
    <property type="entry name" value="5-OXOPROLINASE SUBUNIT C"/>
    <property type="match status" value="1"/>
</dbReference>
<dbReference type="OrthoDB" id="9768696at2"/>